<keyword evidence="4" id="KW-0285">Flavoprotein</keyword>
<protein>
    <recommendedName>
        <fullName evidence="8">Propionate 3-nitronate monooxygenase</fullName>
    </recommendedName>
</protein>
<evidence type="ECO:0000256" key="8">
    <source>
        <dbReference type="ARBA" id="ARBA00031155"/>
    </source>
</evidence>
<keyword evidence="11" id="KW-1185">Reference proteome</keyword>
<name>A0A2S6GV51_9PSEU</name>
<comment type="similarity">
    <text evidence="2">Belongs to the nitronate monooxygenase family. NMO class I subfamily.</text>
</comment>
<comment type="caution">
    <text evidence="10">The sequence shown here is derived from an EMBL/GenBank/DDBJ whole genome shotgun (WGS) entry which is preliminary data.</text>
</comment>
<keyword evidence="6" id="KW-0560">Oxidoreductase</keyword>
<reference evidence="10 11" key="1">
    <citation type="submission" date="2018-02" db="EMBL/GenBank/DDBJ databases">
        <title>Genomic Encyclopedia of Archaeal and Bacterial Type Strains, Phase II (KMG-II): from individual species to whole genera.</title>
        <authorList>
            <person name="Goeker M."/>
        </authorList>
    </citation>
    <scope>NUCLEOTIDE SEQUENCE [LARGE SCALE GENOMIC DNA]</scope>
    <source>
        <strain evidence="10 11">YU 961-1</strain>
    </source>
</reference>
<dbReference type="GO" id="GO:0009636">
    <property type="term" value="P:response to toxic substance"/>
    <property type="evidence" value="ECO:0007669"/>
    <property type="project" value="UniProtKB-KW"/>
</dbReference>
<keyword evidence="3" id="KW-0216">Detoxification</keyword>
<dbReference type="SUPFAM" id="SSF51412">
    <property type="entry name" value="Inosine monophosphate dehydrogenase (IMPDH)"/>
    <property type="match status" value="1"/>
</dbReference>
<organism evidence="10 11">
    <name type="scientific">Actinokineospora auranticolor</name>
    <dbReference type="NCBI Taxonomy" id="155976"/>
    <lineage>
        <taxon>Bacteria</taxon>
        <taxon>Bacillati</taxon>
        <taxon>Actinomycetota</taxon>
        <taxon>Actinomycetes</taxon>
        <taxon>Pseudonocardiales</taxon>
        <taxon>Pseudonocardiaceae</taxon>
        <taxon>Actinokineospora</taxon>
    </lineage>
</organism>
<dbReference type="PANTHER" id="PTHR42747:SF3">
    <property type="entry name" value="NITRONATE MONOOXYGENASE-RELATED"/>
    <property type="match status" value="1"/>
</dbReference>
<keyword evidence="5" id="KW-0288">FMN</keyword>
<evidence type="ECO:0000256" key="5">
    <source>
        <dbReference type="ARBA" id="ARBA00022643"/>
    </source>
</evidence>
<dbReference type="InterPro" id="IPR004136">
    <property type="entry name" value="NMO"/>
</dbReference>
<evidence type="ECO:0000256" key="1">
    <source>
        <dbReference type="ARBA" id="ARBA00001917"/>
    </source>
</evidence>
<dbReference type="InterPro" id="IPR013785">
    <property type="entry name" value="Aldolase_TIM"/>
</dbReference>
<evidence type="ECO:0000256" key="4">
    <source>
        <dbReference type="ARBA" id="ARBA00022630"/>
    </source>
</evidence>
<evidence type="ECO:0000256" key="7">
    <source>
        <dbReference type="ARBA" id="ARBA00023033"/>
    </source>
</evidence>
<evidence type="ECO:0000256" key="9">
    <source>
        <dbReference type="ARBA" id="ARBA00049401"/>
    </source>
</evidence>
<comment type="catalytic activity">
    <reaction evidence="9">
        <text>3 propionate 3-nitronate + 3 O2 + H2O = 3 3-oxopropanoate + 2 nitrate + nitrite + H2O2 + 3 H(+)</text>
        <dbReference type="Rhea" id="RHEA:57332"/>
        <dbReference type="ChEBI" id="CHEBI:15377"/>
        <dbReference type="ChEBI" id="CHEBI:15378"/>
        <dbReference type="ChEBI" id="CHEBI:15379"/>
        <dbReference type="ChEBI" id="CHEBI:16240"/>
        <dbReference type="ChEBI" id="CHEBI:16301"/>
        <dbReference type="ChEBI" id="CHEBI:17632"/>
        <dbReference type="ChEBI" id="CHEBI:33190"/>
        <dbReference type="ChEBI" id="CHEBI:136067"/>
    </reaction>
</comment>
<evidence type="ECO:0000256" key="2">
    <source>
        <dbReference type="ARBA" id="ARBA00009881"/>
    </source>
</evidence>
<keyword evidence="7 10" id="KW-0503">Monooxygenase</keyword>
<dbReference type="AlphaFoldDB" id="A0A2S6GV51"/>
<gene>
    <name evidence="10" type="ORF">CLV40_104345</name>
</gene>
<dbReference type="PANTHER" id="PTHR42747">
    <property type="entry name" value="NITRONATE MONOOXYGENASE-RELATED"/>
    <property type="match status" value="1"/>
</dbReference>
<accession>A0A2S6GV51</accession>
<evidence type="ECO:0000256" key="3">
    <source>
        <dbReference type="ARBA" id="ARBA00022575"/>
    </source>
</evidence>
<dbReference type="EMBL" id="PTIX01000004">
    <property type="protein sequence ID" value="PPK69094.1"/>
    <property type="molecule type" value="Genomic_DNA"/>
</dbReference>
<sequence length="362" mass="36903">MSGGVSRRYGLGVLTDTAVPIVVAPMAGGISSPALVAGAVDAGAFAFLPAGYLSADALRGQIEQTRGLVGKPFGVNIFVPNSKSSADTAGYRQSLSGEEERYGVAAGEAGWDDDDYAAKIDAVVDLRVPVVSFTFGLPGVEDVRRLKENGTQVVVTVTTPAEAEAAAERGADVLCVQGAAAGGHRGVFEDNSALPGGGPLYDLLPALRLIGARTGLPLVAAGGLSHGGDVAAVLAAGAVAAQLGTAFLRCTEAGTSAVHRDLIADGTRETTLTRSFTGRPARGLVNRFIAEHADAPSAYPDLHHVTKPLRAAALRAGDPEAMSLWMGQAYSRAEEAPVAAVLHMLMAQARTAAAALTGRLGI</sequence>
<evidence type="ECO:0000313" key="10">
    <source>
        <dbReference type="EMBL" id="PPK69094.1"/>
    </source>
</evidence>
<dbReference type="Pfam" id="PF03060">
    <property type="entry name" value="NMO"/>
    <property type="match status" value="1"/>
</dbReference>
<evidence type="ECO:0000256" key="6">
    <source>
        <dbReference type="ARBA" id="ARBA00023002"/>
    </source>
</evidence>
<dbReference type="Gene3D" id="3.20.20.70">
    <property type="entry name" value="Aldolase class I"/>
    <property type="match status" value="1"/>
</dbReference>
<dbReference type="CDD" id="cd04730">
    <property type="entry name" value="NPD_like"/>
    <property type="match status" value="1"/>
</dbReference>
<evidence type="ECO:0000313" key="11">
    <source>
        <dbReference type="Proteomes" id="UP000239203"/>
    </source>
</evidence>
<dbReference type="Proteomes" id="UP000239203">
    <property type="component" value="Unassembled WGS sequence"/>
</dbReference>
<proteinExistence type="inferred from homology"/>
<dbReference type="GO" id="GO:0018580">
    <property type="term" value="F:nitronate monooxygenase activity"/>
    <property type="evidence" value="ECO:0007669"/>
    <property type="project" value="InterPro"/>
</dbReference>
<comment type="cofactor">
    <cofactor evidence="1">
        <name>FMN</name>
        <dbReference type="ChEBI" id="CHEBI:58210"/>
    </cofactor>
</comment>